<evidence type="ECO:0000256" key="1">
    <source>
        <dbReference type="SAM" id="SignalP"/>
    </source>
</evidence>
<dbReference type="EMBL" id="BTSY01000004">
    <property type="protein sequence ID" value="GMT22849.1"/>
    <property type="molecule type" value="Genomic_DNA"/>
</dbReference>
<gene>
    <name evidence="2" type="ORF">PFISCL1PPCAC_14146</name>
</gene>
<feature type="chain" id="PRO_5043753154" description="C6 domain-containing protein" evidence="1">
    <location>
        <begin position="31"/>
        <end position="142"/>
    </location>
</feature>
<evidence type="ECO:0000313" key="2">
    <source>
        <dbReference type="EMBL" id="GMT22849.1"/>
    </source>
</evidence>
<comment type="caution">
    <text evidence="2">The sequence shown here is derived from an EMBL/GenBank/DDBJ whole genome shotgun (WGS) entry which is preliminary data.</text>
</comment>
<accession>A0AAV5VTF6</accession>
<keyword evidence="1" id="KW-0732">Signal</keyword>
<dbReference type="AlphaFoldDB" id="A0AAV5VTF6"/>
<proteinExistence type="predicted"/>
<sequence length="142" mass="15172">SLVHSTMLPSVWVVAPILAMGLLLMPLTDTCAPPGFVQSSDPAFVNARCSDLILYPVAAVDQSDQYRFDYSDVSFGNTHSQGATVAITCTTGGQPASVEGYDQQRASITTSPSLLATCTNVGGSQYTWTILGRILQFVDCRF</sequence>
<organism evidence="2 3">
    <name type="scientific">Pristionchus fissidentatus</name>
    <dbReference type="NCBI Taxonomy" id="1538716"/>
    <lineage>
        <taxon>Eukaryota</taxon>
        <taxon>Metazoa</taxon>
        <taxon>Ecdysozoa</taxon>
        <taxon>Nematoda</taxon>
        <taxon>Chromadorea</taxon>
        <taxon>Rhabditida</taxon>
        <taxon>Rhabditina</taxon>
        <taxon>Diplogasteromorpha</taxon>
        <taxon>Diplogasteroidea</taxon>
        <taxon>Neodiplogasteridae</taxon>
        <taxon>Pristionchus</taxon>
    </lineage>
</organism>
<reference evidence="2" key="1">
    <citation type="submission" date="2023-10" db="EMBL/GenBank/DDBJ databases">
        <title>Genome assembly of Pristionchus species.</title>
        <authorList>
            <person name="Yoshida K."/>
            <person name="Sommer R.J."/>
        </authorList>
    </citation>
    <scope>NUCLEOTIDE SEQUENCE</scope>
    <source>
        <strain evidence="2">RS5133</strain>
    </source>
</reference>
<feature type="non-terminal residue" evidence="2">
    <location>
        <position position="1"/>
    </location>
</feature>
<evidence type="ECO:0008006" key="4">
    <source>
        <dbReference type="Google" id="ProtNLM"/>
    </source>
</evidence>
<feature type="signal peptide" evidence="1">
    <location>
        <begin position="1"/>
        <end position="30"/>
    </location>
</feature>
<keyword evidence="3" id="KW-1185">Reference proteome</keyword>
<dbReference type="Proteomes" id="UP001432322">
    <property type="component" value="Unassembled WGS sequence"/>
</dbReference>
<protein>
    <recommendedName>
        <fullName evidence="4">C6 domain-containing protein</fullName>
    </recommendedName>
</protein>
<evidence type="ECO:0000313" key="3">
    <source>
        <dbReference type="Proteomes" id="UP001432322"/>
    </source>
</evidence>
<name>A0AAV5VTF6_9BILA</name>